<evidence type="ECO:0000313" key="4">
    <source>
        <dbReference type="EMBL" id="CAK9138666.1"/>
    </source>
</evidence>
<dbReference type="Gene3D" id="3.30.379.10">
    <property type="entry name" value="Chitobiase/beta-hexosaminidase domain 2-like"/>
    <property type="match status" value="1"/>
</dbReference>
<dbReference type="Pfam" id="PF12971">
    <property type="entry name" value="NAGLU_N"/>
    <property type="match status" value="1"/>
</dbReference>
<dbReference type="PANTHER" id="PTHR12872:SF3">
    <property type="entry name" value="ALPHA-N-ACETYLGLUCOSAMINIDASE"/>
    <property type="match status" value="1"/>
</dbReference>
<protein>
    <recommendedName>
        <fullName evidence="3">Alpha-N-acetylglucosaminidase N-terminal domain-containing protein</fullName>
    </recommendedName>
</protein>
<sequence>MASSSSFSAIFIIISLYTFFTIARSSTIGNRERAPPSVQLSAARGVLNRLIPSHYNSFEFQIISKDQCGGVSCFVISNHPSSSKRGNPKILISGVTGVELLAGLHWYLKFWCGAHISWDKTGGAQLSSVPNSGSLPHVQDDGVLIQRPIPWN</sequence>
<dbReference type="GO" id="GO:0016787">
    <property type="term" value="F:hydrolase activity"/>
    <property type="evidence" value="ECO:0007669"/>
    <property type="project" value="UniProtKB-KW"/>
</dbReference>
<feature type="transmembrane region" description="Helical" evidence="2">
    <location>
        <begin position="6"/>
        <end position="23"/>
    </location>
</feature>
<feature type="domain" description="Alpha-N-acetylglucosaminidase N-terminal" evidence="3">
    <location>
        <begin position="42"/>
        <end position="136"/>
    </location>
</feature>
<keyword evidence="2" id="KW-1133">Transmembrane helix</keyword>
<dbReference type="AlphaFoldDB" id="A0ABC8R0Z1"/>
<accession>A0ABC8R0Z1</accession>
<proteinExistence type="predicted"/>
<dbReference type="InterPro" id="IPR024240">
    <property type="entry name" value="NAGLU_N"/>
</dbReference>
<reference evidence="4 5" key="1">
    <citation type="submission" date="2024-02" db="EMBL/GenBank/DDBJ databases">
        <authorList>
            <person name="Vignale AGUSTIN F."/>
            <person name="Sosa J E."/>
            <person name="Modenutti C."/>
        </authorList>
    </citation>
    <scope>NUCLEOTIDE SEQUENCE [LARGE SCALE GENOMIC DNA]</scope>
</reference>
<gene>
    <name evidence="4" type="ORF">ILEXP_LOCUS6011</name>
</gene>
<keyword evidence="2" id="KW-0812">Transmembrane</keyword>
<evidence type="ECO:0000256" key="2">
    <source>
        <dbReference type="SAM" id="Phobius"/>
    </source>
</evidence>
<keyword evidence="1" id="KW-0378">Hydrolase</keyword>
<evidence type="ECO:0000259" key="3">
    <source>
        <dbReference type="Pfam" id="PF12971"/>
    </source>
</evidence>
<dbReference type="PANTHER" id="PTHR12872">
    <property type="entry name" value="ALPHA-N-ACETYLGLUCOSAMINIDASE"/>
    <property type="match status" value="1"/>
</dbReference>
<dbReference type="Proteomes" id="UP001642360">
    <property type="component" value="Unassembled WGS sequence"/>
</dbReference>
<dbReference type="InterPro" id="IPR007781">
    <property type="entry name" value="NAGLU"/>
</dbReference>
<comment type="caution">
    <text evidence="4">The sequence shown here is derived from an EMBL/GenBank/DDBJ whole genome shotgun (WGS) entry which is preliminary data.</text>
</comment>
<evidence type="ECO:0000313" key="5">
    <source>
        <dbReference type="Proteomes" id="UP001642360"/>
    </source>
</evidence>
<organism evidence="4 5">
    <name type="scientific">Ilex paraguariensis</name>
    <name type="common">yerba mate</name>
    <dbReference type="NCBI Taxonomy" id="185542"/>
    <lineage>
        <taxon>Eukaryota</taxon>
        <taxon>Viridiplantae</taxon>
        <taxon>Streptophyta</taxon>
        <taxon>Embryophyta</taxon>
        <taxon>Tracheophyta</taxon>
        <taxon>Spermatophyta</taxon>
        <taxon>Magnoliopsida</taxon>
        <taxon>eudicotyledons</taxon>
        <taxon>Gunneridae</taxon>
        <taxon>Pentapetalae</taxon>
        <taxon>asterids</taxon>
        <taxon>campanulids</taxon>
        <taxon>Aquifoliales</taxon>
        <taxon>Aquifoliaceae</taxon>
        <taxon>Ilex</taxon>
    </lineage>
</organism>
<name>A0ABC8R0Z1_9AQUA</name>
<evidence type="ECO:0000256" key="1">
    <source>
        <dbReference type="ARBA" id="ARBA00022801"/>
    </source>
</evidence>
<dbReference type="InterPro" id="IPR029018">
    <property type="entry name" value="Hex-like_dom2"/>
</dbReference>
<keyword evidence="5" id="KW-1185">Reference proteome</keyword>
<keyword evidence="2" id="KW-0472">Membrane</keyword>
<dbReference type="EMBL" id="CAUOFW020000903">
    <property type="protein sequence ID" value="CAK9138666.1"/>
    <property type="molecule type" value="Genomic_DNA"/>
</dbReference>